<dbReference type="RefSeq" id="WP_113987772.1">
    <property type="nucleotide sequence ID" value="NZ_QLST01000001.1"/>
</dbReference>
<keyword evidence="1" id="KW-0812">Transmembrane</keyword>
<protein>
    <submittedName>
        <fullName evidence="2">Uncharacterized protein</fullName>
    </submittedName>
</protein>
<proteinExistence type="predicted"/>
<feature type="transmembrane region" description="Helical" evidence="1">
    <location>
        <begin position="41"/>
        <end position="60"/>
    </location>
</feature>
<evidence type="ECO:0000313" key="2">
    <source>
        <dbReference type="EMBL" id="RBA29890.1"/>
    </source>
</evidence>
<dbReference type="Proteomes" id="UP000253319">
    <property type="component" value="Unassembled WGS sequence"/>
</dbReference>
<keyword evidence="1" id="KW-0472">Membrane</keyword>
<organism evidence="2 3">
    <name type="scientific">Flavobacterium tibetense</name>
    <dbReference type="NCBI Taxonomy" id="2233533"/>
    <lineage>
        <taxon>Bacteria</taxon>
        <taxon>Pseudomonadati</taxon>
        <taxon>Bacteroidota</taxon>
        <taxon>Flavobacteriia</taxon>
        <taxon>Flavobacteriales</taxon>
        <taxon>Flavobacteriaceae</taxon>
        <taxon>Flavobacterium</taxon>
    </lineage>
</organism>
<sequence length="128" mass="15364">MKKISLTTERESFASFTRIMVIFVLIIALIFGIYLNKIGLIIINAFFLIIILPSTIYRYYKFKEINFDSHYLYFDEKKILIRNVKEIGNGYIIYINNNKEFKVYYNYSFFNKNLEKLREVHKAQSTIS</sequence>
<evidence type="ECO:0000256" key="1">
    <source>
        <dbReference type="SAM" id="Phobius"/>
    </source>
</evidence>
<keyword evidence="3" id="KW-1185">Reference proteome</keyword>
<reference evidence="2 3" key="1">
    <citation type="submission" date="2018-06" db="EMBL/GenBank/DDBJ databases">
        <title>Flavobacterium tibetense sp. nov., isolated from a wetland YonghuCo on Tibetan Plateau.</title>
        <authorList>
            <person name="Xing P."/>
            <person name="Phurbu D."/>
            <person name="Lu H."/>
        </authorList>
    </citation>
    <scope>NUCLEOTIDE SEQUENCE [LARGE SCALE GENOMIC DNA]</scope>
    <source>
        <strain evidence="2 3">YH5</strain>
    </source>
</reference>
<feature type="transmembrane region" description="Helical" evidence="1">
    <location>
        <begin position="12"/>
        <end position="35"/>
    </location>
</feature>
<comment type="caution">
    <text evidence="2">The sequence shown here is derived from an EMBL/GenBank/DDBJ whole genome shotgun (WGS) entry which is preliminary data.</text>
</comment>
<name>A0A365P5L9_9FLAO</name>
<dbReference type="AlphaFoldDB" id="A0A365P5L9"/>
<evidence type="ECO:0000313" key="3">
    <source>
        <dbReference type="Proteomes" id="UP000253319"/>
    </source>
</evidence>
<keyword evidence="1" id="KW-1133">Transmembrane helix</keyword>
<gene>
    <name evidence="2" type="ORF">DPN68_01295</name>
</gene>
<accession>A0A365P5L9</accession>
<dbReference type="EMBL" id="QLST01000001">
    <property type="protein sequence ID" value="RBA29890.1"/>
    <property type="molecule type" value="Genomic_DNA"/>
</dbReference>